<gene>
    <name evidence="4" type="ORF">PS723_00912</name>
</gene>
<dbReference type="Pfam" id="PF13458">
    <property type="entry name" value="Peripla_BP_6"/>
    <property type="match status" value="1"/>
</dbReference>
<comment type="similarity">
    <text evidence="1">Belongs to the leucine-binding protein family.</text>
</comment>
<organism evidence="4 5">
    <name type="scientific">Pseudomonas fluorescens</name>
    <dbReference type="NCBI Taxonomy" id="294"/>
    <lineage>
        <taxon>Bacteria</taxon>
        <taxon>Pseudomonadati</taxon>
        <taxon>Pseudomonadota</taxon>
        <taxon>Gammaproteobacteria</taxon>
        <taxon>Pseudomonadales</taxon>
        <taxon>Pseudomonadaceae</taxon>
        <taxon>Pseudomonas</taxon>
    </lineage>
</organism>
<evidence type="ECO:0000313" key="5">
    <source>
        <dbReference type="Proteomes" id="UP000379480"/>
    </source>
</evidence>
<evidence type="ECO:0000259" key="3">
    <source>
        <dbReference type="Pfam" id="PF13458"/>
    </source>
</evidence>
<dbReference type="InterPro" id="IPR051010">
    <property type="entry name" value="BCAA_transport"/>
</dbReference>
<dbReference type="InterPro" id="IPR028082">
    <property type="entry name" value="Peripla_BP_I"/>
</dbReference>
<dbReference type="OrthoDB" id="9147078at2"/>
<reference evidence="4 5" key="1">
    <citation type="submission" date="2019-09" db="EMBL/GenBank/DDBJ databases">
        <authorList>
            <person name="Chandra G."/>
            <person name="Truman W A."/>
        </authorList>
    </citation>
    <scope>NUCLEOTIDE SEQUENCE [LARGE SCALE GENOMIC DNA]</scope>
    <source>
        <strain evidence="4">PS723</strain>
    </source>
</reference>
<accession>A0A5E7AJM9</accession>
<dbReference type="CDD" id="cd06329">
    <property type="entry name" value="PBP1_SBP-like"/>
    <property type="match status" value="1"/>
</dbReference>
<proteinExistence type="inferred from homology"/>
<name>A0A5E7AJM9_PSEFL</name>
<dbReference type="RefSeq" id="WP_150802501.1">
    <property type="nucleotide sequence ID" value="NZ_CABVHY010000004.1"/>
</dbReference>
<dbReference type="AlphaFoldDB" id="A0A5E7AJM9"/>
<dbReference type="Proteomes" id="UP000379480">
    <property type="component" value="Unassembled WGS sequence"/>
</dbReference>
<evidence type="ECO:0000256" key="2">
    <source>
        <dbReference type="ARBA" id="ARBA00022729"/>
    </source>
</evidence>
<dbReference type="SUPFAM" id="SSF53822">
    <property type="entry name" value="Periplasmic binding protein-like I"/>
    <property type="match status" value="1"/>
</dbReference>
<dbReference type="PROSITE" id="PS51257">
    <property type="entry name" value="PROKAR_LIPOPROTEIN"/>
    <property type="match status" value="1"/>
</dbReference>
<protein>
    <recommendedName>
        <fullName evidence="3">Leucine-binding protein domain-containing protein</fullName>
    </recommendedName>
</protein>
<sequence>MHPKTTLRLLTFGTILFAGIACADPLKVAIVESLSGPSAATGQMFRAATRFQIERLNAEGGWNGEPIQLLEFDSQGTPAGASEKLKAAIGSGAQMIVQGASSVAAGQITEDVRKYNLRNKGKEVVFLNVGGEALELTGSKCHFYHFRFNGNAPVRTKTLVAAMKEAGALGTQVYSMNQNYSWGLDMEQAITENAAAGGYQLVGKSLHDTQKVQDFSPYIARIQASGAETVLTGNWGNDLLLLMKASRAAGLKLRFGTAFLDQPGNLANAGDVALGHYVSHPFNIEAAGEQGERFARDYQAKTGHLPTYIEPQTVFGLQMVGNVLKKLPAEDGRFNTRNFALALEKASDANPLGEVRMRADDHQLLMPFVVSVVSKDARYKVDGTDMGFVPIKSFSADEAAAPVQDACRMQRPE</sequence>
<dbReference type="PANTHER" id="PTHR30483">
    <property type="entry name" value="LEUCINE-SPECIFIC-BINDING PROTEIN"/>
    <property type="match status" value="1"/>
</dbReference>
<dbReference type="EMBL" id="CABVHY010000004">
    <property type="protein sequence ID" value="VVN78789.1"/>
    <property type="molecule type" value="Genomic_DNA"/>
</dbReference>
<keyword evidence="2" id="KW-0732">Signal</keyword>
<evidence type="ECO:0000256" key="1">
    <source>
        <dbReference type="ARBA" id="ARBA00010062"/>
    </source>
</evidence>
<evidence type="ECO:0000313" key="4">
    <source>
        <dbReference type="EMBL" id="VVN78789.1"/>
    </source>
</evidence>
<dbReference type="Gene3D" id="3.40.50.2300">
    <property type="match status" value="2"/>
</dbReference>
<dbReference type="InterPro" id="IPR028081">
    <property type="entry name" value="Leu-bd"/>
</dbReference>
<feature type="domain" description="Leucine-binding protein" evidence="3">
    <location>
        <begin position="25"/>
        <end position="375"/>
    </location>
</feature>